<dbReference type="WBParaSite" id="GPUH_0002228501-mRNA-1">
    <property type="protein sequence ID" value="GPUH_0002228501-mRNA-1"/>
    <property type="gene ID" value="GPUH_0002228501"/>
</dbReference>
<dbReference type="Proteomes" id="UP000271098">
    <property type="component" value="Unassembled WGS sequence"/>
</dbReference>
<name>A0A183EMR7_9BILA</name>
<evidence type="ECO:0000313" key="2">
    <source>
        <dbReference type="EMBL" id="VDN39728.1"/>
    </source>
</evidence>
<feature type="compositionally biased region" description="Pro residues" evidence="1">
    <location>
        <begin position="48"/>
        <end position="144"/>
    </location>
</feature>
<evidence type="ECO:0000313" key="4">
    <source>
        <dbReference type="WBParaSite" id="GPUH_0002228501-mRNA-1"/>
    </source>
</evidence>
<accession>A0A183EMR7</accession>
<feature type="compositionally biased region" description="Polar residues" evidence="1">
    <location>
        <begin position="1"/>
        <end position="30"/>
    </location>
</feature>
<reference evidence="2 3" key="2">
    <citation type="submission" date="2018-11" db="EMBL/GenBank/DDBJ databases">
        <authorList>
            <consortium name="Pathogen Informatics"/>
        </authorList>
    </citation>
    <scope>NUCLEOTIDE SEQUENCE [LARGE SCALE GENOMIC DNA]</scope>
</reference>
<feature type="region of interest" description="Disordered" evidence="1">
    <location>
        <begin position="299"/>
        <end position="332"/>
    </location>
</feature>
<reference evidence="4" key="1">
    <citation type="submission" date="2016-06" db="UniProtKB">
        <authorList>
            <consortium name="WormBaseParasite"/>
        </authorList>
    </citation>
    <scope>IDENTIFICATION</scope>
</reference>
<gene>
    <name evidence="2" type="ORF">GPUH_LOCUS22258</name>
</gene>
<evidence type="ECO:0000256" key="1">
    <source>
        <dbReference type="SAM" id="MobiDB-lite"/>
    </source>
</evidence>
<dbReference type="AlphaFoldDB" id="A0A183EMR7"/>
<sequence length="332" mass="32542">MLELTDVSSDATATPTGSPQVVTVPNSTSPFAFPRGIPANALAFPVYPAVPAPPPAPLPPPPAPVPPPPAPVPPPPAPVPPPPAPAPPPPAPVPPAPAPVPRAPAPAPPAPAPVPPAPAPVPPAPVSTPPAPAPVPPAPAPPNSSVPSSGSAVPLAPAPGSAAVPAPGSAVPRAPAVPSAGVSGDAVPGVPPRNSDLPVASRDAVTIAELASDNRLQTTQAPDAPRVKRATPMSWPYLPGILPPFAIFTAPPQQGTPSMPPGITDFPETNINLGQPILPSALKPPIVGPEQQPFKGVIGGPAPPPNLAALPEAGQPIPEKGGKIFIPIGPPQ</sequence>
<feature type="region of interest" description="Disordered" evidence="1">
    <location>
        <begin position="1"/>
        <end position="200"/>
    </location>
</feature>
<dbReference type="EMBL" id="UYRT01094636">
    <property type="protein sequence ID" value="VDN39728.1"/>
    <property type="molecule type" value="Genomic_DNA"/>
</dbReference>
<evidence type="ECO:0000313" key="3">
    <source>
        <dbReference type="Proteomes" id="UP000271098"/>
    </source>
</evidence>
<keyword evidence="3" id="KW-1185">Reference proteome</keyword>
<organism evidence="4">
    <name type="scientific">Gongylonema pulchrum</name>
    <dbReference type="NCBI Taxonomy" id="637853"/>
    <lineage>
        <taxon>Eukaryota</taxon>
        <taxon>Metazoa</taxon>
        <taxon>Ecdysozoa</taxon>
        <taxon>Nematoda</taxon>
        <taxon>Chromadorea</taxon>
        <taxon>Rhabditida</taxon>
        <taxon>Spirurina</taxon>
        <taxon>Spiruromorpha</taxon>
        <taxon>Spiruroidea</taxon>
        <taxon>Gongylonematidae</taxon>
        <taxon>Gongylonema</taxon>
    </lineage>
</organism>
<protein>
    <submittedName>
        <fullName evidence="4">WH2 domain-containing protein</fullName>
    </submittedName>
</protein>
<feature type="compositionally biased region" description="Low complexity" evidence="1">
    <location>
        <begin position="145"/>
        <end position="183"/>
    </location>
</feature>
<proteinExistence type="predicted"/>
<dbReference type="PRINTS" id="PR01217">
    <property type="entry name" value="PRICHEXTENSN"/>
</dbReference>